<dbReference type="NCBIfam" id="TIGR01262">
    <property type="entry name" value="maiA"/>
    <property type="match status" value="1"/>
</dbReference>
<dbReference type="RefSeq" id="WP_118153611.1">
    <property type="nucleotide sequence ID" value="NZ_QWEY01000008.1"/>
</dbReference>
<dbReference type="EC" id="5.2.1.2" evidence="4"/>
<sequence length="217" mass="24424">MTTIRLHSYFRSSTSVRVRVALALKGLGYDYVAWNLRADEHRSRSYLDINAQGFVPALEMDGLVLTQSLPIIEYLDERFPETPLLPADSAGRARVRSLAAMVASDLHPLNNLRVLRHLESQYGADQASQAAWFRHWTRATLDPLEAVLAQSEHVGRFCHGDQPGLADICLFAQMLNNRRFGVDESAWPTLARIHKACCDLSAFDSARPERQVDAVHR</sequence>
<dbReference type="GO" id="GO:0006559">
    <property type="term" value="P:L-phenylalanine catabolic process"/>
    <property type="evidence" value="ECO:0007669"/>
    <property type="project" value="TreeGrafter"/>
</dbReference>
<dbReference type="Gene3D" id="3.40.30.10">
    <property type="entry name" value="Glutaredoxin"/>
    <property type="match status" value="1"/>
</dbReference>
<dbReference type="SUPFAM" id="SSF47616">
    <property type="entry name" value="GST C-terminal domain-like"/>
    <property type="match status" value="1"/>
</dbReference>
<keyword evidence="5" id="KW-1185">Reference proteome</keyword>
<dbReference type="Pfam" id="PF13417">
    <property type="entry name" value="GST_N_3"/>
    <property type="match status" value="1"/>
</dbReference>
<protein>
    <submittedName>
        <fullName evidence="4">Maleylacetoacetate isomerase</fullName>
        <ecNumber evidence="4">5.2.1.2</ecNumber>
    </submittedName>
</protein>
<name>A0A411Z040_9RHOB</name>
<dbReference type="PANTHER" id="PTHR42673:SF4">
    <property type="entry name" value="MALEYLACETOACETATE ISOMERASE"/>
    <property type="match status" value="1"/>
</dbReference>
<dbReference type="InterPro" id="IPR034333">
    <property type="entry name" value="GST_Zeta_N"/>
</dbReference>
<dbReference type="Proteomes" id="UP000284547">
    <property type="component" value="Unassembled WGS sequence"/>
</dbReference>
<dbReference type="SFLD" id="SFLDG00358">
    <property type="entry name" value="Main_(cytGST)"/>
    <property type="match status" value="1"/>
</dbReference>
<dbReference type="GO" id="GO:0006749">
    <property type="term" value="P:glutathione metabolic process"/>
    <property type="evidence" value="ECO:0007669"/>
    <property type="project" value="TreeGrafter"/>
</dbReference>
<dbReference type="CDD" id="cd03191">
    <property type="entry name" value="GST_C_Zeta"/>
    <property type="match status" value="1"/>
</dbReference>
<dbReference type="Gene3D" id="1.20.1050.10">
    <property type="match status" value="1"/>
</dbReference>
<evidence type="ECO:0000256" key="1">
    <source>
        <dbReference type="ARBA" id="ARBA00010007"/>
    </source>
</evidence>
<dbReference type="OrthoDB" id="509852at2"/>
<dbReference type="SUPFAM" id="SSF52833">
    <property type="entry name" value="Thioredoxin-like"/>
    <property type="match status" value="1"/>
</dbReference>
<dbReference type="SFLD" id="SFLDS00019">
    <property type="entry name" value="Glutathione_Transferase_(cytos"/>
    <property type="match status" value="1"/>
</dbReference>
<dbReference type="InterPro" id="IPR036249">
    <property type="entry name" value="Thioredoxin-like_sf"/>
</dbReference>
<dbReference type="InterPro" id="IPR040079">
    <property type="entry name" value="Glutathione_S-Trfase"/>
</dbReference>
<dbReference type="PROSITE" id="PS50404">
    <property type="entry name" value="GST_NTER"/>
    <property type="match status" value="1"/>
</dbReference>
<dbReference type="InterPro" id="IPR004045">
    <property type="entry name" value="Glutathione_S-Trfase_N"/>
</dbReference>
<reference evidence="4 5" key="1">
    <citation type="submission" date="2018-08" db="EMBL/GenBank/DDBJ databases">
        <title>Flavobacterium tibetense sp. nov., isolated from a wetland YonghuCo on Tibetan Plateau.</title>
        <authorList>
            <person name="Phurbu D."/>
            <person name="Lu H."/>
            <person name="Xing P."/>
        </authorList>
    </citation>
    <scope>NUCLEOTIDE SEQUENCE [LARGE SCALE GENOMIC DNA]</scope>
    <source>
        <strain evidence="4 5">DJC</strain>
    </source>
</reference>
<evidence type="ECO:0000313" key="5">
    <source>
        <dbReference type="Proteomes" id="UP000284547"/>
    </source>
</evidence>
<organism evidence="4 5">
    <name type="scientific">Pseudotabrizicola alkalilacus</name>
    <dbReference type="NCBI Taxonomy" id="2305252"/>
    <lineage>
        <taxon>Bacteria</taxon>
        <taxon>Pseudomonadati</taxon>
        <taxon>Pseudomonadota</taxon>
        <taxon>Alphaproteobacteria</taxon>
        <taxon>Rhodobacterales</taxon>
        <taxon>Paracoccaceae</taxon>
        <taxon>Pseudotabrizicola</taxon>
    </lineage>
</organism>
<dbReference type="GO" id="GO:0005737">
    <property type="term" value="C:cytoplasm"/>
    <property type="evidence" value="ECO:0007669"/>
    <property type="project" value="InterPro"/>
</dbReference>
<proteinExistence type="inferred from homology"/>
<dbReference type="InterPro" id="IPR005955">
    <property type="entry name" value="GST_Zeta"/>
</dbReference>
<feature type="domain" description="GST N-terminal" evidence="2">
    <location>
        <begin position="2"/>
        <end position="83"/>
    </location>
</feature>
<evidence type="ECO:0000259" key="3">
    <source>
        <dbReference type="PROSITE" id="PS50405"/>
    </source>
</evidence>
<comment type="similarity">
    <text evidence="1">Belongs to the GST superfamily. Zeta family.</text>
</comment>
<evidence type="ECO:0000313" key="4">
    <source>
        <dbReference type="EMBL" id="RGP36416.1"/>
    </source>
</evidence>
<keyword evidence="4" id="KW-0413">Isomerase</keyword>
<dbReference type="AlphaFoldDB" id="A0A411Z040"/>
<dbReference type="PROSITE" id="PS50405">
    <property type="entry name" value="GST_CTER"/>
    <property type="match status" value="1"/>
</dbReference>
<dbReference type="GO" id="GO:0004364">
    <property type="term" value="F:glutathione transferase activity"/>
    <property type="evidence" value="ECO:0007669"/>
    <property type="project" value="TreeGrafter"/>
</dbReference>
<gene>
    <name evidence="4" type="primary">maiA</name>
    <name evidence="4" type="ORF">D1012_14555</name>
</gene>
<accession>A0A411Z040</accession>
<evidence type="ECO:0000259" key="2">
    <source>
        <dbReference type="PROSITE" id="PS50404"/>
    </source>
</evidence>
<dbReference type="PANTHER" id="PTHR42673">
    <property type="entry name" value="MALEYLACETOACETATE ISOMERASE"/>
    <property type="match status" value="1"/>
</dbReference>
<dbReference type="InterPro" id="IPR036282">
    <property type="entry name" value="Glutathione-S-Trfase_C_sf"/>
</dbReference>
<dbReference type="GO" id="GO:0016034">
    <property type="term" value="F:maleylacetoacetate isomerase activity"/>
    <property type="evidence" value="ECO:0007669"/>
    <property type="project" value="UniProtKB-EC"/>
</dbReference>
<feature type="domain" description="GST C-terminal" evidence="3">
    <location>
        <begin position="88"/>
        <end position="217"/>
    </location>
</feature>
<dbReference type="CDD" id="cd03042">
    <property type="entry name" value="GST_N_Zeta"/>
    <property type="match status" value="1"/>
</dbReference>
<comment type="caution">
    <text evidence="4">The sequence shown here is derived from an EMBL/GenBank/DDBJ whole genome shotgun (WGS) entry which is preliminary data.</text>
</comment>
<dbReference type="InterPro" id="IPR034330">
    <property type="entry name" value="GST_Zeta_C"/>
</dbReference>
<dbReference type="InterPro" id="IPR010987">
    <property type="entry name" value="Glutathione-S-Trfase_C-like"/>
</dbReference>
<dbReference type="EMBL" id="QWEY01000008">
    <property type="protein sequence ID" value="RGP36416.1"/>
    <property type="molecule type" value="Genomic_DNA"/>
</dbReference>